<keyword evidence="3" id="KW-1185">Reference proteome</keyword>
<dbReference type="Gramene" id="OPUNC01G32830.2">
    <property type="protein sequence ID" value="OPUNC01G32830.2"/>
    <property type="gene ID" value="OPUNC01G32830"/>
</dbReference>
<proteinExistence type="predicted"/>
<reference evidence="2" key="2">
    <citation type="submission" date="2018-05" db="EMBL/GenBank/DDBJ databases">
        <title>OpunRS2 (Oryza punctata Reference Sequence Version 2).</title>
        <authorList>
            <person name="Zhang J."/>
            <person name="Kudrna D."/>
            <person name="Lee S."/>
            <person name="Talag J."/>
            <person name="Welchert J."/>
            <person name="Wing R.A."/>
        </authorList>
    </citation>
    <scope>NUCLEOTIDE SEQUENCE [LARGE SCALE GENOMIC DNA]</scope>
</reference>
<feature type="region of interest" description="Disordered" evidence="1">
    <location>
        <begin position="1"/>
        <end position="56"/>
    </location>
</feature>
<evidence type="ECO:0000313" key="3">
    <source>
        <dbReference type="Proteomes" id="UP000026962"/>
    </source>
</evidence>
<dbReference type="Proteomes" id="UP000026962">
    <property type="component" value="Chromosome 1"/>
</dbReference>
<reference evidence="2" key="1">
    <citation type="submission" date="2015-04" db="UniProtKB">
        <authorList>
            <consortium name="EnsemblPlants"/>
        </authorList>
    </citation>
    <scope>IDENTIFICATION</scope>
</reference>
<evidence type="ECO:0000256" key="1">
    <source>
        <dbReference type="SAM" id="MobiDB-lite"/>
    </source>
</evidence>
<protein>
    <submittedName>
        <fullName evidence="2">Uncharacterized protein</fullName>
    </submittedName>
</protein>
<evidence type="ECO:0000313" key="2">
    <source>
        <dbReference type="EnsemblPlants" id="OPUNC01G32830.2"/>
    </source>
</evidence>
<organism evidence="2">
    <name type="scientific">Oryza punctata</name>
    <name type="common">Red rice</name>
    <dbReference type="NCBI Taxonomy" id="4537"/>
    <lineage>
        <taxon>Eukaryota</taxon>
        <taxon>Viridiplantae</taxon>
        <taxon>Streptophyta</taxon>
        <taxon>Embryophyta</taxon>
        <taxon>Tracheophyta</taxon>
        <taxon>Spermatophyta</taxon>
        <taxon>Magnoliopsida</taxon>
        <taxon>Liliopsida</taxon>
        <taxon>Poales</taxon>
        <taxon>Poaceae</taxon>
        <taxon>BOP clade</taxon>
        <taxon>Oryzoideae</taxon>
        <taxon>Oryzeae</taxon>
        <taxon>Oryzinae</taxon>
        <taxon>Oryza</taxon>
    </lineage>
</organism>
<name>A0A0E0JPR9_ORYPU</name>
<dbReference type="EnsemblPlants" id="OPUNC01G32830.2">
    <property type="protein sequence ID" value="OPUNC01G32830.2"/>
    <property type="gene ID" value="OPUNC01G32830"/>
</dbReference>
<accession>A0A0E0JPR9</accession>
<dbReference type="AlphaFoldDB" id="A0A0E0JPR9"/>
<sequence>MEEVATNTRPPPHSPLGPSSASRHRPPDAAGQPEFVPPCRFRLPPRPSRLKASEGSIKDKNRWLNNHFNSRRTLDFSVLRQAVTEATRPLGNQLMDLSRRMLPLLAPVSLHP</sequence>
<dbReference type="HOGENOM" id="CLU_160287_0_0_1"/>